<organism evidence="10 11">
    <name type="scientific">Clostridium thermobutyricum DSM 4928</name>
    <dbReference type="NCBI Taxonomy" id="1121339"/>
    <lineage>
        <taxon>Bacteria</taxon>
        <taxon>Bacillati</taxon>
        <taxon>Bacillota</taxon>
        <taxon>Clostridia</taxon>
        <taxon>Eubacteriales</taxon>
        <taxon>Clostridiaceae</taxon>
        <taxon>Clostridium</taxon>
    </lineage>
</organism>
<comment type="subcellular location">
    <subcellularLocation>
        <location evidence="8">Cytoplasm</location>
    </subcellularLocation>
</comment>
<evidence type="ECO:0000313" key="11">
    <source>
        <dbReference type="Proteomes" id="UP000191448"/>
    </source>
</evidence>
<dbReference type="CDD" id="cd02503">
    <property type="entry name" value="MobA"/>
    <property type="match status" value="1"/>
</dbReference>
<protein>
    <recommendedName>
        <fullName evidence="8">Probable molybdenum cofactor guanylyltransferase</fullName>
        <shortName evidence="8">MoCo guanylyltransferase</shortName>
        <ecNumber evidence="8">2.7.7.77</ecNumber>
    </recommendedName>
    <alternativeName>
        <fullName evidence="8">GTP:molybdopterin guanylyltransferase</fullName>
    </alternativeName>
    <alternativeName>
        <fullName evidence="8">Mo-MPT guanylyltransferase</fullName>
    </alternativeName>
    <alternativeName>
        <fullName evidence="8">Molybdopterin guanylyltransferase</fullName>
    </alternativeName>
    <alternativeName>
        <fullName evidence="8">Molybdopterin-guanine dinucleotide synthase</fullName>
        <shortName evidence="8">MGD synthase</shortName>
    </alternativeName>
</protein>
<feature type="binding site" evidence="8">
    <location>
        <position position="67"/>
    </location>
    <ligand>
        <name>GTP</name>
        <dbReference type="ChEBI" id="CHEBI:37565"/>
    </ligand>
</feature>
<dbReference type="EMBL" id="LTAY01000022">
    <property type="protein sequence ID" value="OPX49587.1"/>
    <property type="molecule type" value="Genomic_DNA"/>
</dbReference>
<evidence type="ECO:0000259" key="9">
    <source>
        <dbReference type="Pfam" id="PF12804"/>
    </source>
</evidence>
<dbReference type="Proteomes" id="UP000191448">
    <property type="component" value="Unassembled WGS sequence"/>
</dbReference>
<evidence type="ECO:0000256" key="1">
    <source>
        <dbReference type="ARBA" id="ARBA00022490"/>
    </source>
</evidence>
<dbReference type="HAMAP" id="MF_00316">
    <property type="entry name" value="MobA"/>
    <property type="match status" value="1"/>
</dbReference>
<dbReference type="GO" id="GO:0061603">
    <property type="term" value="F:molybdenum cofactor guanylyltransferase activity"/>
    <property type="evidence" value="ECO:0007669"/>
    <property type="project" value="UniProtKB-EC"/>
</dbReference>
<dbReference type="Gene3D" id="3.90.550.10">
    <property type="entry name" value="Spore Coat Polysaccharide Biosynthesis Protein SpsA, Chain A"/>
    <property type="match status" value="1"/>
</dbReference>
<dbReference type="GO" id="GO:0005525">
    <property type="term" value="F:GTP binding"/>
    <property type="evidence" value="ECO:0007669"/>
    <property type="project" value="UniProtKB-UniRule"/>
</dbReference>
<keyword evidence="2 8" id="KW-0808">Transferase</keyword>
<name>A0A1V4SY77_9CLOT</name>
<dbReference type="PANTHER" id="PTHR19136:SF81">
    <property type="entry name" value="MOLYBDENUM COFACTOR GUANYLYLTRANSFERASE"/>
    <property type="match status" value="1"/>
</dbReference>
<dbReference type="InterPro" id="IPR029044">
    <property type="entry name" value="Nucleotide-diphossugar_trans"/>
</dbReference>
<keyword evidence="6 8" id="KW-0342">GTP-binding</keyword>
<evidence type="ECO:0000256" key="6">
    <source>
        <dbReference type="ARBA" id="ARBA00023134"/>
    </source>
</evidence>
<reference evidence="10 11" key="1">
    <citation type="submission" date="2016-02" db="EMBL/GenBank/DDBJ databases">
        <title>Genome sequence of Clostridium thermobutyricum DSM 4928.</title>
        <authorList>
            <person name="Poehlein A."/>
            <person name="Daniel R."/>
        </authorList>
    </citation>
    <scope>NUCLEOTIDE SEQUENCE [LARGE SCALE GENOMIC DNA]</scope>
    <source>
        <strain evidence="10 11">DSM 4928</strain>
    </source>
</reference>
<dbReference type="SUPFAM" id="SSF53448">
    <property type="entry name" value="Nucleotide-diphospho-sugar transferases"/>
    <property type="match status" value="1"/>
</dbReference>
<evidence type="ECO:0000256" key="3">
    <source>
        <dbReference type="ARBA" id="ARBA00022723"/>
    </source>
</evidence>
<evidence type="ECO:0000256" key="4">
    <source>
        <dbReference type="ARBA" id="ARBA00022741"/>
    </source>
</evidence>
<keyword evidence="10" id="KW-0548">Nucleotidyltransferase</keyword>
<keyword evidence="3 8" id="KW-0479">Metal-binding</keyword>
<dbReference type="OrthoDB" id="9788394at2"/>
<keyword evidence="5 8" id="KW-0460">Magnesium</keyword>
<dbReference type="InterPro" id="IPR025877">
    <property type="entry name" value="MobA-like_NTP_Trfase"/>
</dbReference>
<dbReference type="EC" id="2.7.7.77" evidence="8"/>
<feature type="binding site" evidence="8">
    <location>
        <position position="96"/>
    </location>
    <ligand>
        <name>Mg(2+)</name>
        <dbReference type="ChEBI" id="CHEBI:18420"/>
    </ligand>
</feature>
<keyword evidence="7 8" id="KW-0501">Molybdenum cofactor biosynthesis</keyword>
<evidence type="ECO:0000256" key="2">
    <source>
        <dbReference type="ARBA" id="ARBA00022679"/>
    </source>
</evidence>
<feature type="binding site" evidence="8">
    <location>
        <position position="22"/>
    </location>
    <ligand>
        <name>GTP</name>
        <dbReference type="ChEBI" id="CHEBI:37565"/>
    </ligand>
</feature>
<comment type="function">
    <text evidence="8">Transfers a GMP moiety from GTP to Mo-molybdopterin (Mo-MPT) cofactor (Moco or molybdenum cofactor) to form Mo-molybdopterin guanine dinucleotide (Mo-MGD) cofactor.</text>
</comment>
<evidence type="ECO:0000256" key="7">
    <source>
        <dbReference type="ARBA" id="ARBA00023150"/>
    </source>
</evidence>
<keyword evidence="4 8" id="KW-0547">Nucleotide-binding</keyword>
<evidence type="ECO:0000256" key="5">
    <source>
        <dbReference type="ARBA" id="ARBA00022842"/>
    </source>
</evidence>
<comment type="domain">
    <text evidence="8">The N-terminal domain determines nucleotide recognition and specific binding, while the C-terminal domain determines the specific binding to the target protein.</text>
</comment>
<dbReference type="PANTHER" id="PTHR19136">
    <property type="entry name" value="MOLYBDENUM COFACTOR GUANYLYLTRANSFERASE"/>
    <property type="match status" value="1"/>
</dbReference>
<dbReference type="AlphaFoldDB" id="A0A1V4SY77"/>
<comment type="caution">
    <text evidence="8">Lacks conserved residue(s) required for the propagation of feature annotation.</text>
</comment>
<comment type="catalytic activity">
    <reaction evidence="8">
        <text>Mo-molybdopterin + GTP + H(+) = Mo-molybdopterin guanine dinucleotide + diphosphate</text>
        <dbReference type="Rhea" id="RHEA:34243"/>
        <dbReference type="ChEBI" id="CHEBI:15378"/>
        <dbReference type="ChEBI" id="CHEBI:33019"/>
        <dbReference type="ChEBI" id="CHEBI:37565"/>
        <dbReference type="ChEBI" id="CHEBI:71302"/>
        <dbReference type="ChEBI" id="CHEBI:71310"/>
        <dbReference type="EC" id="2.7.7.77"/>
    </reaction>
</comment>
<keyword evidence="1 8" id="KW-0963">Cytoplasm</keyword>
<accession>A0A1V4SY77</accession>
<dbReference type="GO" id="GO:0005737">
    <property type="term" value="C:cytoplasm"/>
    <property type="evidence" value="ECO:0007669"/>
    <property type="project" value="UniProtKB-SubCell"/>
</dbReference>
<dbReference type="Pfam" id="PF12804">
    <property type="entry name" value="NTP_transf_3"/>
    <property type="match status" value="1"/>
</dbReference>
<evidence type="ECO:0000313" key="10">
    <source>
        <dbReference type="EMBL" id="OPX49587.1"/>
    </source>
</evidence>
<comment type="cofactor">
    <cofactor evidence="8">
        <name>Mg(2+)</name>
        <dbReference type="ChEBI" id="CHEBI:18420"/>
    </cofactor>
</comment>
<comment type="similarity">
    <text evidence="8">Belongs to the MobA family.</text>
</comment>
<feature type="binding site" evidence="8">
    <location>
        <position position="96"/>
    </location>
    <ligand>
        <name>GTP</name>
        <dbReference type="ChEBI" id="CHEBI:37565"/>
    </ligand>
</feature>
<feature type="domain" description="MobA-like NTP transferase" evidence="9">
    <location>
        <begin position="6"/>
        <end position="159"/>
    </location>
</feature>
<dbReference type="GO" id="GO:0006777">
    <property type="term" value="P:Mo-molybdopterin cofactor biosynthetic process"/>
    <property type="evidence" value="ECO:0007669"/>
    <property type="project" value="UniProtKB-KW"/>
</dbReference>
<proteinExistence type="inferred from homology"/>
<dbReference type="GO" id="GO:0046872">
    <property type="term" value="F:metal ion binding"/>
    <property type="evidence" value="ECO:0007669"/>
    <property type="project" value="UniProtKB-KW"/>
</dbReference>
<comment type="caution">
    <text evidence="10">The sequence shown here is derived from an EMBL/GenBank/DDBJ whole genome shotgun (WGS) entry which is preliminary data.</text>
</comment>
<evidence type="ECO:0000256" key="8">
    <source>
        <dbReference type="HAMAP-Rule" id="MF_00316"/>
    </source>
</evidence>
<feature type="binding site" evidence="8">
    <location>
        <begin position="9"/>
        <end position="11"/>
    </location>
    <ligand>
        <name>GTP</name>
        <dbReference type="ChEBI" id="CHEBI:37565"/>
    </ligand>
</feature>
<dbReference type="RefSeq" id="WP_080021906.1">
    <property type="nucleotide sequence ID" value="NZ_LTAY01000022.1"/>
</dbReference>
<sequence length="189" mass="21889">MIKCSAIILAGGKSSRMNYNPKGLLKFKDKKFIDREIEALKDFSEIIISSNDERINNEYKSFHIIKDIIKDIGPMGGFYSCLNEIKEEKSIIVSCDMPFLNRDILNKLGSINFEEDCLIPLVNGEIEPFCGIYKKKILEDIRKNIDDGNYSLRRFIKTLNVKFICIEDNNNFININTVEDYNNLLKEDK</sequence>
<dbReference type="InterPro" id="IPR013482">
    <property type="entry name" value="Molybde_CF_guanTrfase"/>
</dbReference>
<gene>
    <name evidence="8 10" type="primary">mobA</name>
    <name evidence="10" type="ORF">CLTHE_05620</name>
</gene>